<organism evidence="15 16">
    <name type="scientific">Symbiodinium pilosum</name>
    <name type="common">Dinoflagellate</name>
    <dbReference type="NCBI Taxonomy" id="2952"/>
    <lineage>
        <taxon>Eukaryota</taxon>
        <taxon>Sar</taxon>
        <taxon>Alveolata</taxon>
        <taxon>Dinophyceae</taxon>
        <taxon>Suessiales</taxon>
        <taxon>Symbiodiniaceae</taxon>
        <taxon>Symbiodinium</taxon>
    </lineage>
</organism>
<evidence type="ECO:0000256" key="2">
    <source>
        <dbReference type="ARBA" id="ARBA00004922"/>
    </source>
</evidence>
<dbReference type="PIRSF" id="PIRSF028810">
    <property type="entry name" value="Alpha1_2_glucosyltferase_Alg10"/>
    <property type="match status" value="1"/>
</dbReference>
<feature type="transmembrane region" description="Helical" evidence="14">
    <location>
        <begin position="265"/>
        <end position="290"/>
    </location>
</feature>
<feature type="transmembrane region" description="Helical" evidence="14">
    <location>
        <begin position="94"/>
        <end position="114"/>
    </location>
</feature>
<dbReference type="InterPro" id="IPR016900">
    <property type="entry name" value="Alg10"/>
</dbReference>
<evidence type="ECO:0000256" key="12">
    <source>
        <dbReference type="ARBA" id="ARBA00044727"/>
    </source>
</evidence>
<evidence type="ECO:0000256" key="10">
    <source>
        <dbReference type="ARBA" id="ARBA00022989"/>
    </source>
</evidence>
<sequence length="425" mass="48008">MDEIFHVPQAQKYCQAKFHEWDPKITTFPGLYVSSCLLRGVGLSGMGFCGKDMLRLDNAFFGLGVHAVSYRLLRRRLDPSKAAAQSLMLSLYPIHFFYQLLYYTDVGSLFWVLLVQDIVTPGRGQALPGPWRIAVGAATGAVAVLFRQTNAVWLMFSFGTAALQDLQASKWGELQGESVSLWKLLTFAKALLLESQRLLLRLGLLLVPVILFIGFVIYNGSIVLGDHSNHEVAPHWAQLAYLSAITAATCSVEDSALSPRWVMQFLRACFGSLGGFVLSASSLAVVVCVVHKYSLAHPFLLADNRHYTFYLWNRFLSRPWVRDVLAPAYLYAAWYISTRLSKAQSGLWVLIWWVAACLTLVPAPLLEPRYWTTAVIMAQLHFYDRSWRSILTLSLAYLTVNIITLAVFVFRPFYWPNGEIARFMW</sequence>
<evidence type="ECO:0000256" key="11">
    <source>
        <dbReference type="ARBA" id="ARBA00023136"/>
    </source>
</evidence>
<evidence type="ECO:0000256" key="13">
    <source>
        <dbReference type="ARBA" id="ARBA00048064"/>
    </source>
</evidence>
<evidence type="ECO:0000256" key="14">
    <source>
        <dbReference type="PIRNR" id="PIRNR028810"/>
    </source>
</evidence>
<comment type="pathway">
    <text evidence="2">Protein modification; protein glycosylation.</text>
</comment>
<evidence type="ECO:0000313" key="16">
    <source>
        <dbReference type="Proteomes" id="UP000649617"/>
    </source>
</evidence>
<comment type="subcellular location">
    <subcellularLocation>
        <location evidence="1">Endoplasmic reticulum membrane</location>
        <topology evidence="1">Multi-pass membrane protein</topology>
    </subcellularLocation>
</comment>
<evidence type="ECO:0000256" key="9">
    <source>
        <dbReference type="ARBA" id="ARBA00022824"/>
    </source>
</evidence>
<evidence type="ECO:0000256" key="7">
    <source>
        <dbReference type="ARBA" id="ARBA00022679"/>
    </source>
</evidence>
<dbReference type="GO" id="GO:0005789">
    <property type="term" value="C:endoplasmic reticulum membrane"/>
    <property type="evidence" value="ECO:0007669"/>
    <property type="project" value="UniProtKB-SubCell"/>
</dbReference>
<evidence type="ECO:0000256" key="5">
    <source>
        <dbReference type="ARBA" id="ARBA00018512"/>
    </source>
</evidence>
<evidence type="ECO:0000256" key="3">
    <source>
        <dbReference type="ARBA" id="ARBA00010600"/>
    </source>
</evidence>
<keyword evidence="6 14" id="KW-0328">Glycosyltransferase</keyword>
<dbReference type="PANTHER" id="PTHR12989:SF10">
    <property type="entry name" value="DOL-P-GLC:GLC(2)MAN(9)GLCNAC(2)-PP-DOL ALPHA-1,2-GLUCOSYLTRANSFERASE-RELATED"/>
    <property type="match status" value="1"/>
</dbReference>
<name>A0A812X0B1_SYMPI</name>
<dbReference type="AlphaFoldDB" id="A0A812X0B1"/>
<feature type="transmembrane region" description="Helical" evidence="14">
    <location>
        <begin position="198"/>
        <end position="218"/>
    </location>
</feature>
<protein>
    <recommendedName>
        <fullName evidence="5 14">Dol-P-Glc:Glc(2)Man(9)GlcNAc(2)-PP-Dol alpha-1,2-glucosyltransferase</fullName>
        <ecNumber evidence="4 14">2.4.1.256</ecNumber>
    </recommendedName>
</protein>
<comment type="caution">
    <text evidence="14">Lacks conserved residue(s) required for the propagation of feature annotation.</text>
</comment>
<dbReference type="GO" id="GO:0106073">
    <property type="term" value="F:dolichyl pyrophosphate Glc2Man9GlcNAc2 alpha-1,2-glucosyltransferase activity"/>
    <property type="evidence" value="ECO:0007669"/>
    <property type="project" value="UniProtKB-UniRule"/>
</dbReference>
<comment type="catalytic activity">
    <reaction evidence="13">
        <text>an alpha-D-Glc-(1-&gt;3)-alpha-D-Glc-(1-&gt;3)-alpha-D-Man-(1-&gt;2)-alpha-D-Man-(1-&gt;2)-alpha-D-Man-(1-&gt;3)-[alpha-D-Man-(1-&gt;2)-alpha-D-Man-(1-&gt;3)-[alpha-D-Man-(1-&gt;2)-alpha-D-Man-(1-&gt;6)]-alpha-D-Man-(1-&gt;6)]-beta-D-Man-(1-&gt;4)-beta-D-GlcNAc-(1-&gt;4)-alpha-D-GlcNAc-diphospho-di-trans,poly-cis-dolichol + a di-trans,poly-cis-dolichyl beta-D-glucosyl phosphate = a alpha-D-Glc-(1-&gt;2)-alpha-D-Glc-(1-&gt;3)-alpha-D-Glc-(1-&gt;3)-alpha-D-Man-(1-&gt;2)-alpha-D-Man-(1-&gt;2)-alpha-D-Man-(1-&gt;3)-[alpha-D-Man-(1-&gt;2)-alpha-D-Man-(1-&gt;3)-[alpha-D-Man-(1-&gt;2)-alpha-D-Man-(1-&gt;6)]-alpha-D-Man-(1-&gt;6)]-beta-D-Man-(1-&gt;4)-beta-D-GlcNAc-(1-&gt;4)-alpha-D-GlcNAc-diphospho-di-trans,poly-cis-dolichol + a di-trans,poly-cis-dolichyl phosphate + H(+)</text>
        <dbReference type="Rhea" id="RHEA:29543"/>
        <dbReference type="Rhea" id="RHEA-COMP:19498"/>
        <dbReference type="Rhea" id="RHEA-COMP:19502"/>
        <dbReference type="Rhea" id="RHEA-COMP:19512"/>
        <dbReference type="Rhea" id="RHEA-COMP:19522"/>
        <dbReference type="ChEBI" id="CHEBI:15378"/>
        <dbReference type="ChEBI" id="CHEBI:57525"/>
        <dbReference type="ChEBI" id="CHEBI:57683"/>
        <dbReference type="ChEBI" id="CHEBI:132522"/>
        <dbReference type="ChEBI" id="CHEBI:132523"/>
        <dbReference type="EC" id="2.4.1.256"/>
    </reaction>
    <physiologicalReaction direction="left-to-right" evidence="13">
        <dbReference type="Rhea" id="RHEA:29544"/>
    </physiologicalReaction>
</comment>
<comment type="similarity">
    <text evidence="3 14">Belongs to the ALG10 glucosyltransferase family.</text>
</comment>
<dbReference type="PANTHER" id="PTHR12989">
    <property type="entry name" value="ALPHA-1,2-GLUCOSYLTRANSFERASE ALG10"/>
    <property type="match status" value="1"/>
</dbReference>
<keyword evidence="10 14" id="KW-1133">Transmembrane helix</keyword>
<dbReference type="OrthoDB" id="426583at2759"/>
<dbReference type="Pfam" id="PF04922">
    <property type="entry name" value="DIE2_ALG10"/>
    <property type="match status" value="1"/>
</dbReference>
<gene>
    <name evidence="15" type="primary">ALG10</name>
    <name evidence="15" type="ORF">SPIL2461_LOCUS19961</name>
</gene>
<evidence type="ECO:0000256" key="8">
    <source>
        <dbReference type="ARBA" id="ARBA00022692"/>
    </source>
</evidence>
<evidence type="ECO:0000313" key="15">
    <source>
        <dbReference type="EMBL" id="CAE7706662.1"/>
    </source>
</evidence>
<proteinExistence type="inferred from homology"/>
<reference evidence="15" key="1">
    <citation type="submission" date="2021-02" db="EMBL/GenBank/DDBJ databases">
        <authorList>
            <person name="Dougan E. K."/>
            <person name="Rhodes N."/>
            <person name="Thang M."/>
            <person name="Chan C."/>
        </authorList>
    </citation>
    <scope>NUCLEOTIDE SEQUENCE</scope>
</reference>
<comment type="caution">
    <text evidence="15">The sequence shown here is derived from an EMBL/GenBank/DDBJ whole genome shotgun (WGS) entry which is preliminary data.</text>
</comment>
<evidence type="ECO:0000256" key="4">
    <source>
        <dbReference type="ARBA" id="ARBA00011967"/>
    </source>
</evidence>
<accession>A0A812X0B1</accession>
<keyword evidence="11 14" id="KW-0472">Membrane</keyword>
<keyword evidence="9" id="KW-0256">Endoplasmic reticulum</keyword>
<evidence type="ECO:0000256" key="1">
    <source>
        <dbReference type="ARBA" id="ARBA00004477"/>
    </source>
</evidence>
<feature type="transmembrane region" description="Helical" evidence="14">
    <location>
        <begin position="129"/>
        <end position="146"/>
    </location>
</feature>
<dbReference type="GO" id="GO:0006488">
    <property type="term" value="P:dolichol-linked oligosaccharide biosynthetic process"/>
    <property type="evidence" value="ECO:0007669"/>
    <property type="project" value="UniProtKB-UniRule"/>
</dbReference>
<comment type="function">
    <text evidence="12">Dol-P-Glc:Glc(2)Man(9)GlcNAc(2)-PP-Dol alpha-1,2-glucosyltransferase that operates in the biosynthetic pathway of dolichol-linked oligosaccharides, the glycan precursors employed in protein asparagine (N)-glycosylation. The assembly of dolichol-linked oligosaccharides begins on the cytosolic side of the endoplasmic reticulum membrane and finishes in its lumen. The sequential addition of sugars to dolichol pyrophosphate produces dolichol-linked oligosaccharides containing fourteen sugars, including two GlcNAcs, nine mannoses and three glucoses. Once assembled, the oligosaccharide is transferred from the lipid to nascent proteins by oligosaccharyltransferases. In the lumen of the endoplasmic reticulum, adds the third and last glucose residue from dolichyl phosphate glucose (Dol-P-Glc) onto the lipid-linked oligosaccharide intermediate Glc(2)Man(9)GlcNAc(2)-PP-Dol to produce Glc(3)Man(9)GlcNAc(2)-PP-Dol.</text>
</comment>
<dbReference type="EC" id="2.4.1.256" evidence="4 14"/>
<dbReference type="EMBL" id="CAJNIZ010044971">
    <property type="protein sequence ID" value="CAE7706662.1"/>
    <property type="molecule type" value="Genomic_DNA"/>
</dbReference>
<feature type="transmembrane region" description="Helical" evidence="14">
    <location>
        <begin position="386"/>
        <end position="410"/>
    </location>
</feature>
<keyword evidence="7" id="KW-0808">Transferase</keyword>
<keyword evidence="16" id="KW-1185">Reference proteome</keyword>
<feature type="transmembrane region" description="Helical" evidence="14">
    <location>
        <begin position="347"/>
        <end position="366"/>
    </location>
</feature>
<keyword evidence="8 14" id="KW-0812">Transmembrane</keyword>
<evidence type="ECO:0000256" key="6">
    <source>
        <dbReference type="ARBA" id="ARBA00022676"/>
    </source>
</evidence>
<dbReference type="Proteomes" id="UP000649617">
    <property type="component" value="Unassembled WGS sequence"/>
</dbReference>